<dbReference type="SMART" id="SM00267">
    <property type="entry name" value="GGDEF"/>
    <property type="match status" value="1"/>
</dbReference>
<keyword evidence="6" id="KW-1185">Reference proteome</keyword>
<comment type="caution">
    <text evidence="5">The sequence shown here is derived from an EMBL/GenBank/DDBJ whole genome shotgun (WGS) entry which is preliminary data.</text>
</comment>
<organism evidence="5 6">
    <name type="scientific">Congregibacter litoralis KT71</name>
    <dbReference type="NCBI Taxonomy" id="314285"/>
    <lineage>
        <taxon>Bacteria</taxon>
        <taxon>Pseudomonadati</taxon>
        <taxon>Pseudomonadota</taxon>
        <taxon>Gammaproteobacteria</taxon>
        <taxon>Cellvibrionales</taxon>
        <taxon>Halieaceae</taxon>
        <taxon>Congregibacter</taxon>
    </lineage>
</organism>
<reference evidence="5 6" key="1">
    <citation type="journal article" date="2007" name="Proc. Natl. Acad. Sci. U.S.A.">
        <title>Characterization of a marine gammaproteobacterium capable of aerobic anoxygenic photosynthesis.</title>
        <authorList>
            <person name="Fuchs B.M."/>
            <person name="Spring S."/>
            <person name="Teeling H."/>
            <person name="Quast C."/>
            <person name="Wulf J."/>
            <person name="Schattenhofer M."/>
            <person name="Yan S."/>
            <person name="Ferriera S."/>
            <person name="Johnson J."/>
            <person name="Glockner F.O."/>
            <person name="Amann R."/>
        </authorList>
    </citation>
    <scope>NUCLEOTIDE SEQUENCE [LARGE SCALE GENOMIC DNA]</scope>
    <source>
        <strain evidence="5">KT71</strain>
    </source>
</reference>
<dbReference type="PANTHER" id="PTHR44757">
    <property type="entry name" value="DIGUANYLATE CYCLASE DGCP"/>
    <property type="match status" value="1"/>
</dbReference>
<evidence type="ECO:0000259" key="3">
    <source>
        <dbReference type="PROSITE" id="PS50883"/>
    </source>
</evidence>
<dbReference type="SMART" id="SM00028">
    <property type="entry name" value="TPR"/>
    <property type="match status" value="5"/>
</dbReference>
<sequence length="831" mass="90970">MAVHQSSAESSISAQSAQTAEFARGNFDASVDRAFELLNPDTPAAYQLASDVLKAAEPDSSIAGRAHHALGMSACLLSKVDEGSKQLQRAAEILDQEGPTPSACRAWRDYGTVLAYLVGDLQTGLEALERALAIVETLGDASEEAALLSRFGAVLSHAGRLDEGRDLLERARDLLENIPHGEAYAVVLSNLGHNRLLRKDYAEAVAFFRSEQALHDPQTARLRVANCDANLAMALAGVGELDEARSLLARARDALNPETDGNQWIDYLLTVGRVEMLSGSPHKAYEPLEQAMEAAHAQGLHRIEIELWSALAEAQEANGDLGAALKSERALRLSERHWLDEQAASRLRNLESKAELMRERAASELLEQSRAELEERVQQRTAELQDQVLEREAAQEKAQYWANHDWLTRLPNRRTIKTALEKGLEHASIAGSHLGVLFIDLDEFKEVNDSYGHLAGDHLLVATARRLEQHAPPGATVTRFGGDEFLVLLPDLLTPDEVMATARELNDSVVEPLVIDGFPLHLSCSIGVAIGPRDAGTAEELLRRADQALLEAKAAGKNHVLALDESGQQRRDRRSKIRRELEASITDGRLFPAFQPQWDLQRNRLHGIELLARMSDPELGAVSPAEFIPLAEESGLIVKLGLWAVVEATQAAKALRARMPSWVREDLRISVNLSSVQLGSPTLVDDLNSAVRTAGGKPEWLRLELTESRQLAEASVIRQRLLNLRALGFTLAIDDFGVGYSSFSYLSSDFFDELKIDRSLLLAAMGSPTRAVVIGSIVAMAHRLGLDVVGEGAESEEQEDLYIAQGCSVIQGFHIARPMPLDSLLDWQGPK</sequence>
<protein>
    <submittedName>
        <fullName evidence="5">Diguanylate cyclase (GGDEF) domain protein</fullName>
    </submittedName>
</protein>
<dbReference type="Pfam" id="PF13424">
    <property type="entry name" value="TPR_12"/>
    <property type="match status" value="1"/>
</dbReference>
<dbReference type="PANTHER" id="PTHR44757:SF2">
    <property type="entry name" value="BIOFILM ARCHITECTURE MAINTENANCE PROTEIN MBAA"/>
    <property type="match status" value="1"/>
</dbReference>
<accession>A4A706</accession>
<dbReference type="Pfam" id="PF00990">
    <property type="entry name" value="GGDEF"/>
    <property type="match status" value="1"/>
</dbReference>
<dbReference type="NCBIfam" id="TIGR00254">
    <property type="entry name" value="GGDEF"/>
    <property type="match status" value="1"/>
</dbReference>
<dbReference type="InterPro" id="IPR029787">
    <property type="entry name" value="Nucleotide_cyclase"/>
</dbReference>
<dbReference type="FunFam" id="3.30.70.270:FF:000001">
    <property type="entry name" value="Diguanylate cyclase domain protein"/>
    <property type="match status" value="1"/>
</dbReference>
<name>A4A706_9GAMM</name>
<dbReference type="Gene3D" id="1.25.40.10">
    <property type="entry name" value="Tetratricopeptide repeat domain"/>
    <property type="match status" value="1"/>
</dbReference>
<dbReference type="GO" id="GO:0003824">
    <property type="term" value="F:catalytic activity"/>
    <property type="evidence" value="ECO:0007669"/>
    <property type="project" value="UniProtKB-ARBA"/>
</dbReference>
<dbReference type="SMART" id="SM00052">
    <property type="entry name" value="EAL"/>
    <property type="match status" value="1"/>
</dbReference>
<dbReference type="Pfam" id="PF00563">
    <property type="entry name" value="EAL"/>
    <property type="match status" value="1"/>
</dbReference>
<dbReference type="InterPro" id="IPR001633">
    <property type="entry name" value="EAL_dom"/>
</dbReference>
<evidence type="ECO:0000313" key="6">
    <source>
        <dbReference type="Proteomes" id="UP000019205"/>
    </source>
</evidence>
<dbReference type="AlphaFoldDB" id="A4A706"/>
<dbReference type="eggNOG" id="COG5001">
    <property type="taxonomic scope" value="Bacteria"/>
</dbReference>
<proteinExistence type="predicted"/>
<reference evidence="5 6" key="2">
    <citation type="journal article" date="2009" name="PLoS ONE">
        <title>The photosynthetic apparatus and its regulation in the aerobic gammaproteobacterium Congregibacter litoralis gen. nov., sp. nov.</title>
        <authorList>
            <person name="Spring S."/>
            <person name="Lunsdorf H."/>
            <person name="Fuchs B.M."/>
            <person name="Tindall B.J."/>
        </authorList>
    </citation>
    <scope>NUCLEOTIDE SEQUENCE [LARGE SCALE GENOMIC DNA]</scope>
    <source>
        <strain evidence="5">KT71</strain>
    </source>
</reference>
<dbReference type="HOGENOM" id="CLU_341224_0_0_6"/>
<evidence type="ECO:0000256" key="1">
    <source>
        <dbReference type="ARBA" id="ARBA00001946"/>
    </source>
</evidence>
<dbReference type="RefSeq" id="WP_023659893.1">
    <property type="nucleotide sequence ID" value="NZ_CM002299.1"/>
</dbReference>
<dbReference type="InterPro" id="IPR000160">
    <property type="entry name" value="GGDEF_dom"/>
</dbReference>
<evidence type="ECO:0000256" key="2">
    <source>
        <dbReference type="SAM" id="Coils"/>
    </source>
</evidence>
<dbReference type="PROSITE" id="PS50887">
    <property type="entry name" value="GGDEF"/>
    <property type="match status" value="1"/>
</dbReference>
<dbReference type="SUPFAM" id="SSF48452">
    <property type="entry name" value="TPR-like"/>
    <property type="match status" value="2"/>
</dbReference>
<dbReference type="InterPro" id="IPR035919">
    <property type="entry name" value="EAL_sf"/>
</dbReference>
<dbReference type="Gene3D" id="3.30.70.270">
    <property type="match status" value="1"/>
</dbReference>
<dbReference type="InterPro" id="IPR019734">
    <property type="entry name" value="TPR_rpt"/>
</dbReference>
<dbReference type="Proteomes" id="UP000019205">
    <property type="component" value="Chromosome"/>
</dbReference>
<dbReference type="PROSITE" id="PS50883">
    <property type="entry name" value="EAL"/>
    <property type="match status" value="1"/>
</dbReference>
<dbReference type="EMBL" id="AAOA02000002">
    <property type="protein sequence ID" value="EAQ98075.2"/>
    <property type="molecule type" value="Genomic_DNA"/>
</dbReference>
<dbReference type="CDD" id="cd01949">
    <property type="entry name" value="GGDEF"/>
    <property type="match status" value="1"/>
</dbReference>
<gene>
    <name evidence="5" type="ORF">KT71_02472</name>
</gene>
<dbReference type="InterPro" id="IPR011990">
    <property type="entry name" value="TPR-like_helical_dom_sf"/>
</dbReference>
<evidence type="ECO:0000313" key="5">
    <source>
        <dbReference type="EMBL" id="EAQ98075.2"/>
    </source>
</evidence>
<feature type="domain" description="GGDEF" evidence="4">
    <location>
        <begin position="432"/>
        <end position="565"/>
    </location>
</feature>
<feature type="coiled-coil region" evidence="2">
    <location>
        <begin position="340"/>
        <end position="390"/>
    </location>
</feature>
<keyword evidence="2" id="KW-0175">Coiled coil</keyword>
<evidence type="ECO:0000259" key="4">
    <source>
        <dbReference type="PROSITE" id="PS50887"/>
    </source>
</evidence>
<dbReference type="SUPFAM" id="SSF141868">
    <property type="entry name" value="EAL domain-like"/>
    <property type="match status" value="1"/>
</dbReference>
<comment type="cofactor">
    <cofactor evidence="1">
        <name>Mg(2+)</name>
        <dbReference type="ChEBI" id="CHEBI:18420"/>
    </cofactor>
</comment>
<dbReference type="InterPro" id="IPR052155">
    <property type="entry name" value="Biofilm_reg_signaling"/>
</dbReference>
<dbReference type="CDD" id="cd01948">
    <property type="entry name" value="EAL"/>
    <property type="match status" value="1"/>
</dbReference>
<dbReference type="InterPro" id="IPR043128">
    <property type="entry name" value="Rev_trsase/Diguanyl_cyclase"/>
</dbReference>
<dbReference type="SUPFAM" id="SSF55073">
    <property type="entry name" value="Nucleotide cyclase"/>
    <property type="match status" value="1"/>
</dbReference>
<dbReference type="STRING" id="314285.KT71_02472"/>
<dbReference type="Gene3D" id="3.20.20.450">
    <property type="entry name" value="EAL domain"/>
    <property type="match status" value="1"/>
</dbReference>
<feature type="domain" description="EAL" evidence="3">
    <location>
        <begin position="574"/>
        <end position="831"/>
    </location>
</feature>